<dbReference type="GO" id="GO:0050660">
    <property type="term" value="F:flavin adenine dinucleotide binding"/>
    <property type="evidence" value="ECO:0007669"/>
    <property type="project" value="InterPro"/>
</dbReference>
<dbReference type="FunFam" id="3.10.580.10:FF:000002">
    <property type="entry name" value="Magnesium/cobalt efflux protein CorC"/>
    <property type="match status" value="1"/>
</dbReference>
<sequence>MSDPATSASGRDATETDESSGFRVIRNWLRWRRRHRKTETDLRDAIEELIEESEGDTEAEPAHGDESSLLLNILKLRDLTCVDIMVPRADVIAAPADISLEDLVKVMVREGHSRLPIFRETLDDAVGMVHIRDVLACIAGERKYDLMQIKREVLFTAPSMRALDLLLEMRLKRIHMALVVDEFGGIDGLVTIEDVVEEIVGEIEDEHDVAEGPKLIQRPDGTLIADARATIEEFEAMVGPVLSAEEREEDVDTLAGLVFALAGRVPSRGELITHPASGIAFEVLDADPRRIKRLKIHNLPKPSTDGKE</sequence>
<protein>
    <submittedName>
        <fullName evidence="6">Hemolysin C</fullName>
    </submittedName>
</protein>
<comment type="similarity">
    <text evidence="1">Belongs to the UPF0053 family. Hemolysin C subfamily.</text>
</comment>
<dbReference type="InterPro" id="IPR000644">
    <property type="entry name" value="CBS_dom"/>
</dbReference>
<dbReference type="CDD" id="cd04590">
    <property type="entry name" value="CBS_pair_CorC_HlyC_assoc"/>
    <property type="match status" value="1"/>
</dbReference>
<dbReference type="InterPro" id="IPR036318">
    <property type="entry name" value="FAD-bd_PCMH-like_sf"/>
</dbReference>
<dbReference type="Proteomes" id="UP000326202">
    <property type="component" value="Chromosome"/>
</dbReference>
<dbReference type="SUPFAM" id="SSF54631">
    <property type="entry name" value="CBS-domain pair"/>
    <property type="match status" value="1"/>
</dbReference>
<evidence type="ECO:0000313" key="6">
    <source>
        <dbReference type="EMBL" id="QEX20046.1"/>
    </source>
</evidence>
<accession>A0A5J6MZC0</accession>
<feature type="domain" description="CBS" evidence="5">
    <location>
        <begin position="149"/>
        <end position="206"/>
    </location>
</feature>
<feature type="domain" description="CBS" evidence="5">
    <location>
        <begin position="85"/>
        <end position="146"/>
    </location>
</feature>
<dbReference type="InterPro" id="IPR005170">
    <property type="entry name" value="Transptr-assoc_dom"/>
</dbReference>
<proteinExistence type="inferred from homology"/>
<dbReference type="SUPFAM" id="SSF56176">
    <property type="entry name" value="FAD-binding/transporter-associated domain-like"/>
    <property type="match status" value="1"/>
</dbReference>
<dbReference type="OrthoDB" id="9805314at2"/>
<dbReference type="InterPro" id="IPR016169">
    <property type="entry name" value="FAD-bd_PCMH_sub2"/>
</dbReference>
<dbReference type="EMBL" id="CP042906">
    <property type="protein sequence ID" value="QEX20046.1"/>
    <property type="molecule type" value="Genomic_DNA"/>
</dbReference>
<evidence type="ECO:0000256" key="1">
    <source>
        <dbReference type="ARBA" id="ARBA00006446"/>
    </source>
</evidence>
<dbReference type="SMART" id="SM00116">
    <property type="entry name" value="CBS"/>
    <property type="match status" value="2"/>
</dbReference>
<keyword evidence="7" id="KW-1185">Reference proteome</keyword>
<dbReference type="Gene3D" id="3.30.465.10">
    <property type="match status" value="1"/>
</dbReference>
<dbReference type="Pfam" id="PF03471">
    <property type="entry name" value="CorC_HlyC"/>
    <property type="match status" value="1"/>
</dbReference>
<dbReference type="Gene3D" id="3.10.580.10">
    <property type="entry name" value="CBS-domain"/>
    <property type="match status" value="1"/>
</dbReference>
<dbReference type="RefSeq" id="WP_151180051.1">
    <property type="nucleotide sequence ID" value="NZ_CP042906.1"/>
</dbReference>
<name>A0A5J6MZC0_9PROT</name>
<evidence type="ECO:0000259" key="5">
    <source>
        <dbReference type="PROSITE" id="PS51371"/>
    </source>
</evidence>
<keyword evidence="2" id="KW-0677">Repeat</keyword>
<dbReference type="PROSITE" id="PS51371">
    <property type="entry name" value="CBS"/>
    <property type="match status" value="2"/>
</dbReference>
<dbReference type="KEGG" id="htq:FRZ44_53610"/>
<dbReference type="SMART" id="SM01091">
    <property type="entry name" value="CorC_HlyC"/>
    <property type="match status" value="1"/>
</dbReference>
<dbReference type="AlphaFoldDB" id="A0A5J6MZC0"/>
<reference evidence="6 7" key="1">
    <citation type="submission" date="2019-08" db="EMBL/GenBank/DDBJ databases">
        <title>Hyperibacter terrae gen. nov., sp. nov. and Hyperibacter viscosus sp. nov., two new members in the family Rhodospirillaceae isolated from the rhizosphere of Hypericum perforatum.</title>
        <authorList>
            <person name="Noviana Z."/>
        </authorList>
    </citation>
    <scope>NUCLEOTIDE SEQUENCE [LARGE SCALE GENOMIC DNA]</scope>
    <source>
        <strain evidence="6 7">R5913</strain>
    </source>
</reference>
<organism evidence="6 7">
    <name type="scientific">Hypericibacter terrae</name>
    <dbReference type="NCBI Taxonomy" id="2602015"/>
    <lineage>
        <taxon>Bacteria</taxon>
        <taxon>Pseudomonadati</taxon>
        <taxon>Pseudomonadota</taxon>
        <taxon>Alphaproteobacteria</taxon>
        <taxon>Rhodospirillales</taxon>
        <taxon>Dongiaceae</taxon>
        <taxon>Hypericibacter</taxon>
    </lineage>
</organism>
<dbReference type="InterPro" id="IPR046342">
    <property type="entry name" value="CBS_dom_sf"/>
</dbReference>
<dbReference type="GO" id="GO:0005886">
    <property type="term" value="C:plasma membrane"/>
    <property type="evidence" value="ECO:0007669"/>
    <property type="project" value="TreeGrafter"/>
</dbReference>
<evidence type="ECO:0000256" key="4">
    <source>
        <dbReference type="PROSITE-ProRule" id="PRU00703"/>
    </source>
</evidence>
<evidence type="ECO:0000313" key="7">
    <source>
        <dbReference type="Proteomes" id="UP000326202"/>
    </source>
</evidence>
<dbReference type="Pfam" id="PF00571">
    <property type="entry name" value="CBS"/>
    <property type="match status" value="2"/>
</dbReference>
<dbReference type="PANTHER" id="PTHR22777">
    <property type="entry name" value="HEMOLYSIN-RELATED"/>
    <property type="match status" value="1"/>
</dbReference>
<dbReference type="InterPro" id="IPR044751">
    <property type="entry name" value="Ion_transp-like_CBS"/>
</dbReference>
<evidence type="ECO:0000256" key="3">
    <source>
        <dbReference type="ARBA" id="ARBA00023122"/>
    </source>
</evidence>
<keyword evidence="3 4" id="KW-0129">CBS domain</keyword>
<evidence type="ECO:0000256" key="2">
    <source>
        <dbReference type="ARBA" id="ARBA00022737"/>
    </source>
</evidence>
<gene>
    <name evidence="6" type="ORF">FRZ44_53610</name>
</gene>
<dbReference type="PANTHER" id="PTHR22777:SF27">
    <property type="entry name" value="MAGNESIUM AND COBALT EFFLUX PROTEIN CORC"/>
    <property type="match status" value="1"/>
</dbReference>